<feature type="transmembrane region" description="Helical" evidence="1">
    <location>
        <begin position="123"/>
        <end position="145"/>
    </location>
</feature>
<feature type="transmembrane region" description="Helical" evidence="1">
    <location>
        <begin position="215"/>
        <end position="246"/>
    </location>
</feature>
<feature type="domain" description="DUF6533" evidence="2">
    <location>
        <begin position="23"/>
        <end position="65"/>
    </location>
</feature>
<evidence type="ECO:0000259" key="2">
    <source>
        <dbReference type="Pfam" id="PF20151"/>
    </source>
</evidence>
<feature type="transmembrane region" description="Helical" evidence="1">
    <location>
        <begin position="173"/>
        <end position="194"/>
    </location>
</feature>
<feature type="transmembrane region" description="Helical" evidence="1">
    <location>
        <begin position="20"/>
        <end position="37"/>
    </location>
</feature>
<dbReference type="Pfam" id="PF20151">
    <property type="entry name" value="DUF6533"/>
    <property type="match status" value="1"/>
</dbReference>
<keyword evidence="1" id="KW-0812">Transmembrane</keyword>
<dbReference type="InterPro" id="IPR045340">
    <property type="entry name" value="DUF6533"/>
</dbReference>
<accession>A0A4S4KBT3</accession>
<name>A0A4S4KBT3_9AGAM</name>
<sequence>MSTEILTTSSISSIVNATRYMNGIGLVMLIYDHLLTFDDEVRFVWRAKPSFARRAFLINRYLVLVILLVWASFMNNFSNNTITDRTCRGFFVFSTLVGVISIGIANILVLLRVVTLWDRDRRIALLLSFGFFVSFCATFSLMVIVTVKLMPGIFYAPNAQMCILTERIGELSAVWASPMVFEVLVLIFVCWNAFDRPRSVLTPLTRSLARDGIGFFAALTAFRTLNLVLSIVIHAELVVLGVLYAIPNSSHLTYP</sequence>
<protein>
    <recommendedName>
        <fullName evidence="2">DUF6533 domain-containing protein</fullName>
    </recommendedName>
</protein>
<feature type="transmembrane region" description="Helical" evidence="1">
    <location>
        <begin position="58"/>
        <end position="78"/>
    </location>
</feature>
<feature type="transmembrane region" description="Helical" evidence="1">
    <location>
        <begin position="90"/>
        <end position="111"/>
    </location>
</feature>
<organism evidence="3 4">
    <name type="scientific">Phellinidium pouzarii</name>
    <dbReference type="NCBI Taxonomy" id="167371"/>
    <lineage>
        <taxon>Eukaryota</taxon>
        <taxon>Fungi</taxon>
        <taxon>Dikarya</taxon>
        <taxon>Basidiomycota</taxon>
        <taxon>Agaricomycotina</taxon>
        <taxon>Agaricomycetes</taxon>
        <taxon>Hymenochaetales</taxon>
        <taxon>Hymenochaetaceae</taxon>
        <taxon>Phellinidium</taxon>
    </lineage>
</organism>
<gene>
    <name evidence="3" type="ORF">EW145_g7948</name>
</gene>
<evidence type="ECO:0000313" key="4">
    <source>
        <dbReference type="Proteomes" id="UP000308199"/>
    </source>
</evidence>
<dbReference type="OrthoDB" id="3251775at2759"/>
<keyword evidence="4" id="KW-1185">Reference proteome</keyword>
<dbReference type="EMBL" id="SGPK01000969">
    <property type="protein sequence ID" value="THG95488.1"/>
    <property type="molecule type" value="Genomic_DNA"/>
</dbReference>
<dbReference type="AlphaFoldDB" id="A0A4S4KBT3"/>
<keyword evidence="1" id="KW-1133">Transmembrane helix</keyword>
<reference evidence="3 4" key="1">
    <citation type="submission" date="2019-02" db="EMBL/GenBank/DDBJ databases">
        <title>Genome sequencing of the rare red list fungi Phellinidium pouzarii.</title>
        <authorList>
            <person name="Buettner E."/>
            <person name="Kellner H."/>
        </authorList>
    </citation>
    <scope>NUCLEOTIDE SEQUENCE [LARGE SCALE GENOMIC DNA]</scope>
    <source>
        <strain evidence="3 4">DSM 108285</strain>
    </source>
</reference>
<evidence type="ECO:0000256" key="1">
    <source>
        <dbReference type="SAM" id="Phobius"/>
    </source>
</evidence>
<dbReference type="Proteomes" id="UP000308199">
    <property type="component" value="Unassembled WGS sequence"/>
</dbReference>
<comment type="caution">
    <text evidence="3">The sequence shown here is derived from an EMBL/GenBank/DDBJ whole genome shotgun (WGS) entry which is preliminary data.</text>
</comment>
<proteinExistence type="predicted"/>
<keyword evidence="1" id="KW-0472">Membrane</keyword>
<evidence type="ECO:0000313" key="3">
    <source>
        <dbReference type="EMBL" id="THG95488.1"/>
    </source>
</evidence>